<evidence type="ECO:0000313" key="5">
    <source>
        <dbReference type="EMBL" id="MSS84329.1"/>
    </source>
</evidence>
<dbReference type="InterPro" id="IPR011006">
    <property type="entry name" value="CheY-like_superfamily"/>
</dbReference>
<dbReference type="InterPro" id="IPR016032">
    <property type="entry name" value="Sig_transdc_resp-reg_C-effctor"/>
</dbReference>
<dbReference type="SUPFAM" id="SSF52172">
    <property type="entry name" value="CheY-like"/>
    <property type="match status" value="1"/>
</dbReference>
<comment type="caution">
    <text evidence="5">The sequence shown here is derived from an EMBL/GenBank/DDBJ whole genome shotgun (WGS) entry which is preliminary data.</text>
</comment>
<dbReference type="InterPro" id="IPR000792">
    <property type="entry name" value="Tscrpt_reg_LuxR_C"/>
</dbReference>
<dbReference type="EMBL" id="VULO01000006">
    <property type="protein sequence ID" value="MSS84329.1"/>
    <property type="molecule type" value="Genomic_DNA"/>
</dbReference>
<dbReference type="InterPro" id="IPR001789">
    <property type="entry name" value="Sig_transdc_resp-reg_receiver"/>
</dbReference>
<feature type="domain" description="Response regulatory" evidence="4">
    <location>
        <begin position="1"/>
        <end position="63"/>
    </location>
</feature>
<organism evidence="5 6">
    <name type="scientific">Scrofimicrobium canadense</name>
    <dbReference type="NCBI Taxonomy" id="2652290"/>
    <lineage>
        <taxon>Bacteria</taxon>
        <taxon>Bacillati</taxon>
        <taxon>Actinomycetota</taxon>
        <taxon>Actinomycetes</taxon>
        <taxon>Actinomycetales</taxon>
        <taxon>Actinomycetaceae</taxon>
        <taxon>Scrofimicrobium</taxon>
    </lineage>
</organism>
<dbReference type="GO" id="GO:0000160">
    <property type="term" value="P:phosphorelay signal transduction system"/>
    <property type="evidence" value="ECO:0007669"/>
    <property type="project" value="InterPro"/>
</dbReference>
<dbReference type="GO" id="GO:0006355">
    <property type="term" value="P:regulation of DNA-templated transcription"/>
    <property type="evidence" value="ECO:0007669"/>
    <property type="project" value="InterPro"/>
</dbReference>
<dbReference type="SMART" id="SM00421">
    <property type="entry name" value="HTH_LUXR"/>
    <property type="match status" value="1"/>
</dbReference>
<dbReference type="InterPro" id="IPR058245">
    <property type="entry name" value="NreC/VraR/RcsB-like_REC"/>
</dbReference>
<accession>A0A6N7VRE4</accession>
<protein>
    <submittedName>
        <fullName evidence="5">Response regulator transcription factor</fullName>
    </submittedName>
</protein>
<dbReference type="PROSITE" id="PS50110">
    <property type="entry name" value="RESPONSE_REGULATORY"/>
    <property type="match status" value="1"/>
</dbReference>
<gene>
    <name evidence="5" type="ORF">FYJ24_06035</name>
</gene>
<keyword evidence="1" id="KW-0597">Phosphoprotein</keyword>
<keyword evidence="6" id="KW-1185">Reference proteome</keyword>
<dbReference type="CDD" id="cd17535">
    <property type="entry name" value="REC_NarL-like"/>
    <property type="match status" value="1"/>
</dbReference>
<comment type="caution">
    <text evidence="3">Lacks conserved residue(s) required for the propagation of feature annotation.</text>
</comment>
<dbReference type="SUPFAM" id="SSF46894">
    <property type="entry name" value="C-terminal effector domain of the bipartite response regulators"/>
    <property type="match status" value="1"/>
</dbReference>
<dbReference type="Pfam" id="PF00072">
    <property type="entry name" value="Response_reg"/>
    <property type="match status" value="1"/>
</dbReference>
<evidence type="ECO:0000256" key="2">
    <source>
        <dbReference type="ARBA" id="ARBA00023125"/>
    </source>
</evidence>
<keyword evidence="2" id="KW-0238">DNA-binding</keyword>
<dbReference type="GO" id="GO:0003677">
    <property type="term" value="F:DNA binding"/>
    <property type="evidence" value="ECO:0007669"/>
    <property type="project" value="UniProtKB-KW"/>
</dbReference>
<dbReference type="RefSeq" id="WP_154544582.1">
    <property type="nucleotide sequence ID" value="NZ_VULO01000006.1"/>
</dbReference>
<dbReference type="Gene3D" id="3.40.50.2300">
    <property type="match status" value="1"/>
</dbReference>
<evidence type="ECO:0000259" key="4">
    <source>
        <dbReference type="PROSITE" id="PS50110"/>
    </source>
</evidence>
<dbReference type="AlphaFoldDB" id="A0A6N7VRE4"/>
<dbReference type="Proteomes" id="UP000470875">
    <property type="component" value="Unassembled WGS sequence"/>
</dbReference>
<proteinExistence type="predicted"/>
<evidence type="ECO:0000256" key="1">
    <source>
        <dbReference type="ARBA" id="ARBA00022553"/>
    </source>
</evidence>
<dbReference type="Pfam" id="PF00196">
    <property type="entry name" value="GerE"/>
    <property type="match status" value="1"/>
</dbReference>
<evidence type="ECO:0000256" key="3">
    <source>
        <dbReference type="PROSITE-ProRule" id="PRU00169"/>
    </source>
</evidence>
<sequence>MPIMDGVSTAREITKYHPDVKVIMLTAFEHSDSLKRSLEAGAKAFLTKDMPIGRLVTIINKVMAGEKIIDPGPTDVLIRSYLRNEPDPDYALLERIERLPQRLRNTLDLLVSGHTTQQMGNRLDLTERSVRAYVSQLLQATECSNRGELMVRAMRSGYQRSQ</sequence>
<dbReference type="InterPro" id="IPR039420">
    <property type="entry name" value="WalR-like"/>
</dbReference>
<reference evidence="5 6" key="1">
    <citation type="submission" date="2019-08" db="EMBL/GenBank/DDBJ databases">
        <title>In-depth cultivation of the pig gut microbiome towards novel bacterial diversity and tailored functional studies.</title>
        <authorList>
            <person name="Wylensek D."/>
            <person name="Hitch T.C.A."/>
            <person name="Clavel T."/>
        </authorList>
    </citation>
    <scope>NUCLEOTIDE SEQUENCE [LARGE SCALE GENOMIC DNA]</scope>
    <source>
        <strain evidence="5 6">WB03_NA08</strain>
    </source>
</reference>
<name>A0A6N7VRE4_9ACTO</name>
<dbReference type="PANTHER" id="PTHR43214">
    <property type="entry name" value="TWO-COMPONENT RESPONSE REGULATOR"/>
    <property type="match status" value="1"/>
</dbReference>
<evidence type="ECO:0000313" key="6">
    <source>
        <dbReference type="Proteomes" id="UP000470875"/>
    </source>
</evidence>